<sequence>MAALTLVSTSTSTLLLTPPGVYAPQGDTELLMRALRREDIDSSTDVLDLGTGSGAVAVQAARLGARVTAVDISWLSVFTARVNALLARRRVRVRHGDLTTAVTGRTYDLVISNPPYVPSPADRPPRGGRARAWEGGRDGRVFVDRLCAAAPAMLRPGGTLLVVHSDLCGTDATLRGFEEHGLRASVVDRAEVPYGPVLRARRPWLIRQGLIGEDDNREELVVVRAERP</sequence>
<comment type="caution">
    <text evidence="6">The sequence shown here is derived from an EMBL/GenBank/DDBJ whole genome shotgun (WGS) entry which is preliminary data.</text>
</comment>
<proteinExistence type="inferred from homology"/>
<dbReference type="InterPro" id="IPR002052">
    <property type="entry name" value="DNA_methylase_N6_adenine_CS"/>
</dbReference>
<dbReference type="Gene3D" id="3.40.50.150">
    <property type="entry name" value="Vaccinia Virus protein VP39"/>
    <property type="match status" value="1"/>
</dbReference>
<organism evidence="6 7">
    <name type="scientific">Streptomyces gottesmaniae</name>
    <dbReference type="NCBI Taxonomy" id="3075518"/>
    <lineage>
        <taxon>Bacteria</taxon>
        <taxon>Bacillati</taxon>
        <taxon>Actinomycetota</taxon>
        <taxon>Actinomycetes</taxon>
        <taxon>Kitasatosporales</taxon>
        <taxon>Streptomycetaceae</taxon>
        <taxon>Streptomyces</taxon>
    </lineage>
</organism>
<dbReference type="GO" id="GO:0008168">
    <property type="term" value="F:methyltransferase activity"/>
    <property type="evidence" value="ECO:0007669"/>
    <property type="project" value="UniProtKB-KW"/>
</dbReference>
<evidence type="ECO:0000256" key="2">
    <source>
        <dbReference type="ARBA" id="ARBA00022603"/>
    </source>
</evidence>
<evidence type="ECO:0000313" key="6">
    <source>
        <dbReference type="EMBL" id="MDT0573423.1"/>
    </source>
</evidence>
<evidence type="ECO:0000256" key="1">
    <source>
        <dbReference type="ARBA" id="ARBA00006149"/>
    </source>
</evidence>
<dbReference type="RefSeq" id="WP_052146274.1">
    <property type="nucleotide sequence ID" value="NZ_JAVRFJ010000051.1"/>
</dbReference>
<evidence type="ECO:0000313" key="7">
    <source>
        <dbReference type="Proteomes" id="UP001180737"/>
    </source>
</evidence>
<dbReference type="GO" id="GO:0032259">
    <property type="term" value="P:methylation"/>
    <property type="evidence" value="ECO:0007669"/>
    <property type="project" value="UniProtKB-KW"/>
</dbReference>
<feature type="domain" description="Methyltransferase small" evidence="5">
    <location>
        <begin position="16"/>
        <end position="116"/>
    </location>
</feature>
<dbReference type="InterPro" id="IPR052190">
    <property type="entry name" value="Euk-Arch_PrmC-MTase"/>
</dbReference>
<dbReference type="PROSITE" id="PS00092">
    <property type="entry name" value="N6_MTASE"/>
    <property type="match status" value="1"/>
</dbReference>
<keyword evidence="2 6" id="KW-0489">Methyltransferase</keyword>
<dbReference type="PANTHER" id="PTHR45875">
    <property type="entry name" value="METHYLTRANSFERASE N6AMT1"/>
    <property type="match status" value="1"/>
</dbReference>
<evidence type="ECO:0000256" key="3">
    <source>
        <dbReference type="ARBA" id="ARBA00022679"/>
    </source>
</evidence>
<dbReference type="InterPro" id="IPR004557">
    <property type="entry name" value="PrmC-related"/>
</dbReference>
<dbReference type="PANTHER" id="PTHR45875:SF1">
    <property type="entry name" value="METHYLTRANSFERASE N6AMT1"/>
    <property type="match status" value="1"/>
</dbReference>
<keyword evidence="7" id="KW-1185">Reference proteome</keyword>
<dbReference type="EMBL" id="JAVRFJ010000051">
    <property type="protein sequence ID" value="MDT0573423.1"/>
    <property type="molecule type" value="Genomic_DNA"/>
</dbReference>
<evidence type="ECO:0000256" key="4">
    <source>
        <dbReference type="ARBA" id="ARBA00022691"/>
    </source>
</evidence>
<name>A0ABU2ZBE0_9ACTN</name>
<dbReference type="CDD" id="cd02440">
    <property type="entry name" value="AdoMet_MTases"/>
    <property type="match status" value="1"/>
</dbReference>
<dbReference type="SUPFAM" id="SSF53335">
    <property type="entry name" value="S-adenosyl-L-methionine-dependent methyltransferases"/>
    <property type="match status" value="1"/>
</dbReference>
<gene>
    <name evidence="6" type="ORF">RM704_39300</name>
</gene>
<evidence type="ECO:0000259" key="5">
    <source>
        <dbReference type="Pfam" id="PF05175"/>
    </source>
</evidence>
<dbReference type="InterPro" id="IPR029063">
    <property type="entry name" value="SAM-dependent_MTases_sf"/>
</dbReference>
<dbReference type="Pfam" id="PF05175">
    <property type="entry name" value="MTS"/>
    <property type="match status" value="1"/>
</dbReference>
<reference evidence="6" key="1">
    <citation type="submission" date="2024-05" db="EMBL/GenBank/DDBJ databases">
        <title>30 novel species of actinomycetes from the DSMZ collection.</title>
        <authorList>
            <person name="Nouioui I."/>
        </authorList>
    </citation>
    <scope>NUCLEOTIDE SEQUENCE</scope>
    <source>
        <strain evidence="6">DSM 3412</strain>
    </source>
</reference>
<comment type="similarity">
    <text evidence="1">Belongs to the eukaryotic/archaeal PrmC-related family.</text>
</comment>
<dbReference type="NCBIfam" id="TIGR00537">
    <property type="entry name" value="hemK_rel_arch"/>
    <property type="match status" value="1"/>
</dbReference>
<dbReference type="InterPro" id="IPR007848">
    <property type="entry name" value="Small_mtfrase_dom"/>
</dbReference>
<dbReference type="Proteomes" id="UP001180737">
    <property type="component" value="Unassembled WGS sequence"/>
</dbReference>
<keyword evidence="3" id="KW-0808">Transferase</keyword>
<protein>
    <submittedName>
        <fullName evidence="6">Methyltransferase</fullName>
    </submittedName>
</protein>
<keyword evidence="4" id="KW-0949">S-adenosyl-L-methionine</keyword>
<accession>A0ABU2ZBE0</accession>